<evidence type="ECO:0000259" key="1">
    <source>
        <dbReference type="SMART" id="SM00900"/>
    </source>
</evidence>
<dbReference type="EMBL" id="FWXJ01000006">
    <property type="protein sequence ID" value="SMC49428.1"/>
    <property type="molecule type" value="Genomic_DNA"/>
</dbReference>
<dbReference type="InterPro" id="IPR007329">
    <property type="entry name" value="FMN-bd"/>
</dbReference>
<dbReference type="OrthoDB" id="9778782at2"/>
<gene>
    <name evidence="2" type="ORF">SAMN06296008_1069</name>
</gene>
<keyword evidence="3" id="KW-1185">Reference proteome</keyword>
<dbReference type="GO" id="GO:0016020">
    <property type="term" value="C:membrane"/>
    <property type="evidence" value="ECO:0007669"/>
    <property type="project" value="InterPro"/>
</dbReference>
<protein>
    <submittedName>
        <fullName evidence="2">Na+-translocating ferredoxin:NAD+ oxidoreductase RNF, RnfG subunit</fullName>
    </submittedName>
</protein>
<proteinExistence type="predicted"/>
<dbReference type="SMART" id="SM00900">
    <property type="entry name" value="FMN_bind"/>
    <property type="match status" value="1"/>
</dbReference>
<dbReference type="Proteomes" id="UP000192708">
    <property type="component" value="Unassembled WGS sequence"/>
</dbReference>
<dbReference type="GO" id="GO:0010181">
    <property type="term" value="F:FMN binding"/>
    <property type="evidence" value="ECO:0007669"/>
    <property type="project" value="InterPro"/>
</dbReference>
<organism evidence="2 3">
    <name type="scientific">Polynucleobacter kasalickyi</name>
    <dbReference type="NCBI Taxonomy" id="1938817"/>
    <lineage>
        <taxon>Bacteria</taxon>
        <taxon>Pseudomonadati</taxon>
        <taxon>Pseudomonadota</taxon>
        <taxon>Betaproteobacteria</taxon>
        <taxon>Burkholderiales</taxon>
        <taxon>Burkholderiaceae</taxon>
        <taxon>Polynucleobacter</taxon>
    </lineage>
</organism>
<evidence type="ECO:0000313" key="3">
    <source>
        <dbReference type="Proteomes" id="UP000192708"/>
    </source>
</evidence>
<name>A0A1W1ZMU6_9BURK</name>
<reference evidence="2 3" key="1">
    <citation type="submission" date="2017-04" db="EMBL/GenBank/DDBJ databases">
        <authorList>
            <person name="Afonso C.L."/>
            <person name="Miller P.J."/>
            <person name="Scott M.A."/>
            <person name="Spackman E."/>
            <person name="Goraichik I."/>
            <person name="Dimitrov K.M."/>
            <person name="Suarez D.L."/>
            <person name="Swayne D.E."/>
        </authorList>
    </citation>
    <scope>NUCLEOTIDE SEQUENCE [LARGE SCALE GENOMIC DNA]</scope>
    <source>
        <strain evidence="2 3">VK13</strain>
    </source>
</reference>
<feature type="domain" description="FMN-binding" evidence="1">
    <location>
        <begin position="82"/>
        <end position="163"/>
    </location>
</feature>
<dbReference type="Pfam" id="PF04205">
    <property type="entry name" value="FMN_bind"/>
    <property type="match status" value="1"/>
</dbReference>
<dbReference type="AlphaFoldDB" id="A0A1W1ZMU6"/>
<evidence type="ECO:0000313" key="2">
    <source>
        <dbReference type="EMBL" id="SMC49428.1"/>
    </source>
</evidence>
<dbReference type="RefSeq" id="WP_159460837.1">
    <property type="nucleotide sequence ID" value="NZ_FWXJ01000006.1"/>
</dbReference>
<sequence length="176" mass="20194">MTLSLTLMGGVNPCVIAKTYLSVEEAKQVIFPGKYFSRVKFDISEEIRRELKKISGIHHPLSKSQFWLANDGTWFIVDEVVGKHEMITYAVGINHLGKITEVQILEYNETYGHQIREVSWRNQFIEKDSRHQIRLNHDIANISGATLSCKHVTDGIRRLMALHSLLLRKLKSHDAV</sequence>
<dbReference type="STRING" id="1938817.SAMN06296008_1069"/>
<accession>A0A1W1ZMU6</accession>